<dbReference type="Proteomes" id="UP001075354">
    <property type="component" value="Chromosome 16"/>
</dbReference>
<feature type="domain" description="Lipase" evidence="5">
    <location>
        <begin position="121"/>
        <end position="358"/>
    </location>
</feature>
<dbReference type="InterPro" id="IPR033906">
    <property type="entry name" value="Lipase_N"/>
</dbReference>
<protein>
    <recommendedName>
        <fullName evidence="5">Lipase domain-containing protein</fullName>
    </recommendedName>
</protein>
<evidence type="ECO:0000313" key="7">
    <source>
        <dbReference type="Proteomes" id="UP001075354"/>
    </source>
</evidence>
<dbReference type="EMBL" id="JAPTSV010000016">
    <property type="protein sequence ID" value="KAJ1519738.1"/>
    <property type="molecule type" value="Genomic_DNA"/>
</dbReference>
<name>A0AAV7X4L9_9NEOP</name>
<dbReference type="PANTHER" id="PTHR11610:SF37">
    <property type="entry name" value="GH01208P"/>
    <property type="match status" value="1"/>
</dbReference>
<dbReference type="GO" id="GO:0016298">
    <property type="term" value="F:lipase activity"/>
    <property type="evidence" value="ECO:0007669"/>
    <property type="project" value="InterPro"/>
</dbReference>
<evidence type="ECO:0000256" key="4">
    <source>
        <dbReference type="RuleBase" id="RU004262"/>
    </source>
</evidence>
<comment type="similarity">
    <text evidence="2 4">Belongs to the AB hydrolase superfamily. Lipase family.</text>
</comment>
<evidence type="ECO:0000259" key="5">
    <source>
        <dbReference type="Pfam" id="PF00151"/>
    </source>
</evidence>
<dbReference type="InterPro" id="IPR000734">
    <property type="entry name" value="TAG_lipase"/>
</dbReference>
<gene>
    <name evidence="6" type="ORF">ONE63_004994</name>
</gene>
<dbReference type="InterPro" id="IPR013818">
    <property type="entry name" value="Lipase"/>
</dbReference>
<dbReference type="InterPro" id="IPR029058">
    <property type="entry name" value="AB_hydrolase_fold"/>
</dbReference>
<dbReference type="Gene3D" id="3.40.50.1820">
    <property type="entry name" value="alpha/beta hydrolase"/>
    <property type="match status" value="1"/>
</dbReference>
<evidence type="ECO:0000256" key="2">
    <source>
        <dbReference type="ARBA" id="ARBA00010701"/>
    </source>
</evidence>
<dbReference type="SUPFAM" id="SSF53474">
    <property type="entry name" value="alpha/beta-Hydrolases"/>
    <property type="match status" value="1"/>
</dbReference>
<proteinExistence type="inferred from homology"/>
<reference evidence="6" key="1">
    <citation type="submission" date="2022-12" db="EMBL/GenBank/DDBJ databases">
        <title>Chromosome-level genome assembly of the bean flower thrips Megalurothrips usitatus.</title>
        <authorList>
            <person name="Ma L."/>
            <person name="Liu Q."/>
            <person name="Li H."/>
            <person name="Cai W."/>
        </authorList>
    </citation>
    <scope>NUCLEOTIDE SEQUENCE</scope>
    <source>
        <strain evidence="6">Cailab_2022a</strain>
    </source>
</reference>
<dbReference type="CDD" id="cd00707">
    <property type="entry name" value="Pancreat_lipase_like"/>
    <property type="match status" value="1"/>
</dbReference>
<sequence length="378" mass="42152">MPNSVHNYVQIFNFTLRAHFGPFAGPPRDVATADVPAAHAGRLRTRRYRGPRRPTDRFYPNNYHLLFFWWKRKLSVCISGESTIQLPRAPPRADLLKEAKLRVYGSSLDDYAEYLLETEADGLLRDARYIENKPTVMYVHGYTEHADKESVRTVLSAFMAHGGYNAVFVDWSRAASEFYVIPLLLVPEVGRMVARQLDAWHEAGTLNISNVYLVGHSLGGQVAGFAGKFTTKGKVPRITALDPALPGFSVRSLTSSHITATDAQFVDVIHTDGGTYGVSYATGHADFFPNGGRRLQPGCPPNSRMLSDEDFCSHWRSWRFFAESMNASLPAYYGVACPSHEDFVAGRCDGNQRVVMGFNTPPRYVPEGPGIQKTILKK</sequence>
<dbReference type="GO" id="GO:0017171">
    <property type="term" value="F:serine hydrolase activity"/>
    <property type="evidence" value="ECO:0007669"/>
    <property type="project" value="TreeGrafter"/>
</dbReference>
<keyword evidence="3" id="KW-0964">Secreted</keyword>
<accession>A0AAV7X4L9</accession>
<dbReference type="GO" id="GO:0016042">
    <property type="term" value="P:lipid catabolic process"/>
    <property type="evidence" value="ECO:0007669"/>
    <property type="project" value="TreeGrafter"/>
</dbReference>
<comment type="subcellular location">
    <subcellularLocation>
        <location evidence="1">Secreted</location>
    </subcellularLocation>
</comment>
<keyword evidence="7" id="KW-1185">Reference proteome</keyword>
<dbReference type="PANTHER" id="PTHR11610">
    <property type="entry name" value="LIPASE"/>
    <property type="match status" value="1"/>
</dbReference>
<dbReference type="AlphaFoldDB" id="A0AAV7X4L9"/>
<evidence type="ECO:0000313" key="6">
    <source>
        <dbReference type="EMBL" id="KAJ1519738.1"/>
    </source>
</evidence>
<dbReference type="Pfam" id="PF00151">
    <property type="entry name" value="Lipase"/>
    <property type="match status" value="1"/>
</dbReference>
<dbReference type="GO" id="GO:0005615">
    <property type="term" value="C:extracellular space"/>
    <property type="evidence" value="ECO:0007669"/>
    <property type="project" value="TreeGrafter"/>
</dbReference>
<organism evidence="6 7">
    <name type="scientific">Megalurothrips usitatus</name>
    <name type="common">bean blossom thrips</name>
    <dbReference type="NCBI Taxonomy" id="439358"/>
    <lineage>
        <taxon>Eukaryota</taxon>
        <taxon>Metazoa</taxon>
        <taxon>Ecdysozoa</taxon>
        <taxon>Arthropoda</taxon>
        <taxon>Hexapoda</taxon>
        <taxon>Insecta</taxon>
        <taxon>Pterygota</taxon>
        <taxon>Neoptera</taxon>
        <taxon>Paraneoptera</taxon>
        <taxon>Thysanoptera</taxon>
        <taxon>Terebrantia</taxon>
        <taxon>Thripoidea</taxon>
        <taxon>Thripidae</taxon>
        <taxon>Megalurothrips</taxon>
    </lineage>
</organism>
<evidence type="ECO:0000256" key="1">
    <source>
        <dbReference type="ARBA" id="ARBA00004613"/>
    </source>
</evidence>
<evidence type="ECO:0000256" key="3">
    <source>
        <dbReference type="ARBA" id="ARBA00022525"/>
    </source>
</evidence>
<comment type="caution">
    <text evidence="6">The sequence shown here is derived from an EMBL/GenBank/DDBJ whole genome shotgun (WGS) entry which is preliminary data.</text>
</comment>